<reference evidence="1 2" key="1">
    <citation type="submission" date="2019-04" db="EMBL/GenBank/DDBJ databases">
        <title>High contiguity whole genome sequence and gene annotation resource for two Venturia nashicola isolates.</title>
        <authorList>
            <person name="Prokchorchik M."/>
            <person name="Won K."/>
            <person name="Lee Y."/>
            <person name="Choi E.D."/>
            <person name="Segonzac C."/>
            <person name="Sohn K.H."/>
        </authorList>
    </citation>
    <scope>NUCLEOTIDE SEQUENCE [LARGE SCALE GENOMIC DNA]</scope>
    <source>
        <strain evidence="1 2">PRI2</strain>
    </source>
</reference>
<proteinExistence type="predicted"/>
<dbReference type="AlphaFoldDB" id="A0A4Z1NXW7"/>
<evidence type="ECO:0000313" key="1">
    <source>
        <dbReference type="EMBL" id="TID20943.1"/>
    </source>
</evidence>
<dbReference type="Proteomes" id="UP000298493">
    <property type="component" value="Unassembled WGS sequence"/>
</dbReference>
<name>A0A4Z1NXW7_9PEZI</name>
<protein>
    <submittedName>
        <fullName evidence="1">Uncharacterized protein</fullName>
    </submittedName>
</protein>
<gene>
    <name evidence="1" type="ORF">E6O75_ATG05708</name>
</gene>
<sequence length="158" mass="17367">MIEWPEYPRCDQSKVLERALPAGADTDNQQMNGAAEKRLGIQPSSIIIRLSKGVVCSLQAQRLSAGADIRAGTRTNEAPKAEVEGHSILSRVEYHVEIAWEDWKDYLCSVVPRRGGHRCLKASAGTFYLLPTSSHNGRSIVPISCVNLLNSYAMDLSV</sequence>
<accession>A0A4Z1NXW7</accession>
<comment type="caution">
    <text evidence="1">The sequence shown here is derived from an EMBL/GenBank/DDBJ whole genome shotgun (WGS) entry which is preliminary data.</text>
</comment>
<organism evidence="1 2">
    <name type="scientific">Venturia nashicola</name>
    <dbReference type="NCBI Taxonomy" id="86259"/>
    <lineage>
        <taxon>Eukaryota</taxon>
        <taxon>Fungi</taxon>
        <taxon>Dikarya</taxon>
        <taxon>Ascomycota</taxon>
        <taxon>Pezizomycotina</taxon>
        <taxon>Dothideomycetes</taxon>
        <taxon>Pleosporomycetidae</taxon>
        <taxon>Venturiales</taxon>
        <taxon>Venturiaceae</taxon>
        <taxon>Venturia</taxon>
    </lineage>
</organism>
<evidence type="ECO:0000313" key="2">
    <source>
        <dbReference type="Proteomes" id="UP000298493"/>
    </source>
</evidence>
<dbReference type="EMBL" id="SNSC02000010">
    <property type="protein sequence ID" value="TID20943.1"/>
    <property type="molecule type" value="Genomic_DNA"/>
</dbReference>
<keyword evidence="2" id="KW-1185">Reference proteome</keyword>